<reference evidence="1" key="1">
    <citation type="submission" date="2024-06" db="UniProtKB">
        <authorList>
            <consortium name="Ensembl"/>
        </authorList>
    </citation>
    <scope>IDENTIFICATION</scope>
</reference>
<protein>
    <submittedName>
        <fullName evidence="1">Uncharacterized protein</fullName>
    </submittedName>
</protein>
<sequence length="73" mass="8418">MNCETIRVFISPPGPITEMPPRSQSQEDIHRVFDEILVQEMLDPNKSSMAGKQRTPSTLPTKPFMEKSKYTFF</sequence>
<dbReference type="EMBL" id="AEYP01110867">
    <property type="status" value="NOT_ANNOTATED_CDS"/>
    <property type="molecule type" value="Genomic_DNA"/>
</dbReference>
<dbReference type="InterPro" id="IPR029301">
    <property type="entry name" value="SPACA7"/>
</dbReference>
<dbReference type="Ensembl" id="ENSMPUT00000004417.1">
    <property type="protein sequence ID" value="ENSMPUP00000004341.1"/>
    <property type="gene ID" value="ENSMPUG00000004374.1"/>
</dbReference>
<dbReference type="HOGENOM" id="CLU_2704196_0_0_1"/>
<dbReference type="GO" id="GO:0001669">
    <property type="term" value="C:acrosomal vesicle"/>
    <property type="evidence" value="ECO:0007669"/>
    <property type="project" value="InterPro"/>
</dbReference>
<dbReference type="EMBL" id="AEYP01110868">
    <property type="status" value="NOT_ANNOTATED_CDS"/>
    <property type="molecule type" value="Genomic_DNA"/>
</dbReference>
<dbReference type="Pfam" id="PF15307">
    <property type="entry name" value="SPACA7"/>
    <property type="match status" value="1"/>
</dbReference>
<organism evidence="1">
    <name type="scientific">Mustela putorius furo</name>
    <name type="common">European domestic ferret</name>
    <name type="synonym">Mustela furo</name>
    <dbReference type="NCBI Taxonomy" id="9669"/>
    <lineage>
        <taxon>Eukaryota</taxon>
        <taxon>Metazoa</taxon>
        <taxon>Chordata</taxon>
        <taxon>Craniata</taxon>
        <taxon>Vertebrata</taxon>
        <taxon>Euteleostomi</taxon>
        <taxon>Mammalia</taxon>
        <taxon>Eutheria</taxon>
        <taxon>Laurasiatheria</taxon>
        <taxon>Carnivora</taxon>
        <taxon>Caniformia</taxon>
        <taxon>Musteloidea</taxon>
        <taxon>Mustelidae</taxon>
        <taxon>Mustelinae</taxon>
        <taxon>Mustela</taxon>
    </lineage>
</organism>
<accession>M3XNB6</accession>
<name>M3XNB6_MUSPF</name>
<proteinExistence type="predicted"/>
<dbReference type="Ensembl" id="ENSMPUT00000000578.1">
    <property type="protein sequence ID" value="ENSMPUP00000000566.1"/>
    <property type="gene ID" value="ENSMPUG00000000572.1"/>
</dbReference>
<dbReference type="GeneTree" id="ENSGT00690000103931"/>
<evidence type="ECO:0000313" key="1">
    <source>
        <dbReference type="Ensembl" id="ENSMPUP00000000566.1"/>
    </source>
</evidence>
<dbReference type="eggNOG" id="ENOG502TF3D">
    <property type="taxonomic scope" value="Eukaryota"/>
</dbReference>
<dbReference type="AlphaFoldDB" id="M3XNB6"/>